<organism evidence="2 3">
    <name type="scientific">Polyrhizophydium stewartii</name>
    <dbReference type="NCBI Taxonomy" id="2732419"/>
    <lineage>
        <taxon>Eukaryota</taxon>
        <taxon>Fungi</taxon>
        <taxon>Fungi incertae sedis</taxon>
        <taxon>Chytridiomycota</taxon>
        <taxon>Chytridiomycota incertae sedis</taxon>
        <taxon>Chytridiomycetes</taxon>
        <taxon>Rhizophydiales</taxon>
        <taxon>Rhizophydiales incertae sedis</taxon>
        <taxon>Polyrhizophydium</taxon>
    </lineage>
</organism>
<dbReference type="PANTHER" id="PTHR15934:SF2">
    <property type="entry name" value="A-KINASE ANCHOR PROTEIN 7-LIKE PHOSPHOESTERASE DOMAIN-CONTAINING PROTEIN"/>
    <property type="match status" value="1"/>
</dbReference>
<dbReference type="Gene3D" id="3.90.1140.10">
    <property type="entry name" value="Cyclic phosphodiesterase"/>
    <property type="match status" value="1"/>
</dbReference>
<evidence type="ECO:0000313" key="2">
    <source>
        <dbReference type="EMBL" id="KAL2913913.1"/>
    </source>
</evidence>
<dbReference type="InterPro" id="IPR009097">
    <property type="entry name" value="Cyclic_Pdiesterase"/>
</dbReference>
<gene>
    <name evidence="2" type="primary">LENG9</name>
    <name evidence="2" type="ORF">HK105_206647</name>
</gene>
<dbReference type="Proteomes" id="UP001527925">
    <property type="component" value="Unassembled WGS sequence"/>
</dbReference>
<evidence type="ECO:0000259" key="1">
    <source>
        <dbReference type="Pfam" id="PF10469"/>
    </source>
</evidence>
<dbReference type="Pfam" id="PF10469">
    <property type="entry name" value="AKAP7_NLS"/>
    <property type="match status" value="1"/>
</dbReference>
<dbReference type="SUPFAM" id="SSF55144">
    <property type="entry name" value="LigT-like"/>
    <property type="match status" value="1"/>
</dbReference>
<reference evidence="2 3" key="1">
    <citation type="submission" date="2023-09" db="EMBL/GenBank/DDBJ databases">
        <title>Pangenome analysis of Batrachochytrium dendrobatidis and related Chytrids.</title>
        <authorList>
            <person name="Yacoub M.N."/>
            <person name="Stajich J.E."/>
            <person name="James T.Y."/>
        </authorList>
    </citation>
    <scope>NUCLEOTIDE SEQUENCE [LARGE SCALE GENOMIC DNA]</scope>
    <source>
        <strain evidence="2 3">JEL0888</strain>
    </source>
</reference>
<protein>
    <submittedName>
        <fullName evidence="2">Solute carrier 7 member 3</fullName>
    </submittedName>
</protein>
<name>A0ABR4N2Z2_9FUNG</name>
<keyword evidence="3" id="KW-1185">Reference proteome</keyword>
<accession>A0ABR4N2Z2</accession>
<dbReference type="InterPro" id="IPR019510">
    <property type="entry name" value="AKAP7-like_phosphoesterase"/>
</dbReference>
<feature type="domain" description="A-kinase anchor protein 7-like phosphoesterase" evidence="1">
    <location>
        <begin position="7"/>
        <end position="191"/>
    </location>
</feature>
<proteinExistence type="predicted"/>
<comment type="caution">
    <text evidence="2">The sequence shown here is derived from an EMBL/GenBank/DDBJ whole genome shotgun (WGS) entry which is preliminary data.</text>
</comment>
<sequence>MARRVGPTHFLSLRLDPAFFSAFGDAVRQSHLTSAGMLVEPRTSHITTLLLDLNERTTGAALEAFQRLGERRTPLGPMTLRFRGVSTFGNRVVFAIPENDDATESVCRLAAELLEYFAVGGFTSAANDKEFTPHCTLMKTNRSSPKRIDPHVYSRFADHDFGSCQTTTIDFCSMRGPKTDGYYQTLAQIPL</sequence>
<dbReference type="InterPro" id="IPR052641">
    <property type="entry name" value="AKAP7_isoform_gamma"/>
</dbReference>
<dbReference type="PANTHER" id="PTHR15934">
    <property type="entry name" value="RNA 2',3'-CYCLIC PHOSPHODIESTERASE"/>
    <property type="match status" value="1"/>
</dbReference>
<evidence type="ECO:0000313" key="3">
    <source>
        <dbReference type="Proteomes" id="UP001527925"/>
    </source>
</evidence>
<dbReference type="EMBL" id="JADGIZ020000040">
    <property type="protein sequence ID" value="KAL2913913.1"/>
    <property type="molecule type" value="Genomic_DNA"/>
</dbReference>